<sequence>MVNTDRQAFVSTNSPRAYQLRTLLPNYNMERPEQILLSKMGIGYLYLDEYLIFREMNRCAERFLGVTAKTLLDRQWFVICNLRPMDRKNLRALYDFFEDLQVEKQMEIKWTVKGCDRYLLFKSVSLECESKNNFYVTIEDITVPKMLEENIKHMDRLSHLGLIASNTAHDLKNAFTCFKGFLQMEKANEGSSKSEQWHQYLEFIQSSLEKFSSFAKVEQQNHLELIYPQKALQDTTRFLQGHASNKGIHLYYEDRNREIPPVVANELELRHVIMNLCINAMEASKQGGEVVVELDYDPEKGNVMIHVKDEGCGIPKVNLSRIFDLYYTTKKNGTGVGLYNCRKLIDSFHGTISVESSAMGTIFTVSLPAKKAHSF</sequence>
<evidence type="ECO:0000256" key="6">
    <source>
        <dbReference type="ARBA" id="ARBA00022777"/>
    </source>
</evidence>
<dbReference type="InterPro" id="IPR005467">
    <property type="entry name" value="His_kinase_dom"/>
</dbReference>
<evidence type="ECO:0000256" key="8">
    <source>
        <dbReference type="ARBA" id="ARBA00023012"/>
    </source>
</evidence>
<keyword evidence="7" id="KW-0067">ATP-binding</keyword>
<dbReference type="PANTHER" id="PTHR43065">
    <property type="entry name" value="SENSOR HISTIDINE KINASE"/>
    <property type="match status" value="1"/>
</dbReference>
<keyword evidence="6 10" id="KW-0418">Kinase</keyword>
<dbReference type="AlphaFoldDB" id="A0A4R2RCV4"/>
<evidence type="ECO:0000256" key="2">
    <source>
        <dbReference type="ARBA" id="ARBA00012438"/>
    </source>
</evidence>
<evidence type="ECO:0000256" key="7">
    <source>
        <dbReference type="ARBA" id="ARBA00022840"/>
    </source>
</evidence>
<dbReference type="EMBL" id="SLXV01000070">
    <property type="protein sequence ID" value="TCP60643.1"/>
    <property type="molecule type" value="Genomic_DNA"/>
</dbReference>
<dbReference type="InterPro" id="IPR035965">
    <property type="entry name" value="PAS-like_dom_sf"/>
</dbReference>
<dbReference type="InterPro" id="IPR004358">
    <property type="entry name" value="Sig_transdc_His_kin-like_C"/>
</dbReference>
<dbReference type="InterPro" id="IPR036890">
    <property type="entry name" value="HATPase_C_sf"/>
</dbReference>
<dbReference type="Gene3D" id="3.30.450.20">
    <property type="entry name" value="PAS domain"/>
    <property type="match status" value="1"/>
</dbReference>
<dbReference type="Pfam" id="PF02518">
    <property type="entry name" value="HATPase_c"/>
    <property type="match status" value="1"/>
</dbReference>
<dbReference type="EC" id="2.7.13.3" evidence="2"/>
<name>A0A4R2RCV4_9BACL</name>
<dbReference type="GO" id="GO:0005524">
    <property type="term" value="F:ATP binding"/>
    <property type="evidence" value="ECO:0007669"/>
    <property type="project" value="UniProtKB-KW"/>
</dbReference>
<organism evidence="10 11">
    <name type="scientific">Baia soyae</name>
    <dbReference type="NCBI Taxonomy" id="1544746"/>
    <lineage>
        <taxon>Bacteria</taxon>
        <taxon>Bacillati</taxon>
        <taxon>Bacillota</taxon>
        <taxon>Bacilli</taxon>
        <taxon>Bacillales</taxon>
        <taxon>Thermoactinomycetaceae</taxon>
        <taxon>Baia</taxon>
    </lineage>
</organism>
<accession>A0A4R2RCV4</accession>
<evidence type="ECO:0000256" key="3">
    <source>
        <dbReference type="ARBA" id="ARBA00022553"/>
    </source>
</evidence>
<evidence type="ECO:0000313" key="10">
    <source>
        <dbReference type="EMBL" id="TCP60643.1"/>
    </source>
</evidence>
<dbReference type="PANTHER" id="PTHR43065:SF10">
    <property type="entry name" value="PEROXIDE STRESS-ACTIVATED HISTIDINE KINASE MAK3"/>
    <property type="match status" value="1"/>
</dbReference>
<dbReference type="InterPro" id="IPR003594">
    <property type="entry name" value="HATPase_dom"/>
</dbReference>
<dbReference type="PRINTS" id="PR00344">
    <property type="entry name" value="BCTRLSENSOR"/>
</dbReference>
<comment type="catalytic activity">
    <reaction evidence="1">
        <text>ATP + protein L-histidine = ADP + protein N-phospho-L-histidine.</text>
        <dbReference type="EC" id="2.7.13.3"/>
    </reaction>
</comment>
<feature type="domain" description="Histidine kinase" evidence="9">
    <location>
        <begin position="166"/>
        <end position="371"/>
    </location>
</feature>
<dbReference type="SMART" id="SM00387">
    <property type="entry name" value="HATPase_c"/>
    <property type="match status" value="1"/>
</dbReference>
<evidence type="ECO:0000313" key="11">
    <source>
        <dbReference type="Proteomes" id="UP000294746"/>
    </source>
</evidence>
<keyword evidence="11" id="KW-1185">Reference proteome</keyword>
<dbReference type="SUPFAM" id="SSF55874">
    <property type="entry name" value="ATPase domain of HSP90 chaperone/DNA topoisomerase II/histidine kinase"/>
    <property type="match status" value="1"/>
</dbReference>
<dbReference type="SUPFAM" id="SSF47384">
    <property type="entry name" value="Homodimeric domain of signal transducing histidine kinase"/>
    <property type="match status" value="1"/>
</dbReference>
<proteinExistence type="predicted"/>
<dbReference type="GO" id="GO:0000155">
    <property type="term" value="F:phosphorelay sensor kinase activity"/>
    <property type="evidence" value="ECO:0007669"/>
    <property type="project" value="InterPro"/>
</dbReference>
<keyword evidence="4" id="KW-0808">Transferase</keyword>
<gene>
    <name evidence="10" type="ORF">EDD57_1705</name>
</gene>
<dbReference type="SUPFAM" id="SSF55785">
    <property type="entry name" value="PYP-like sensor domain (PAS domain)"/>
    <property type="match status" value="1"/>
</dbReference>
<dbReference type="InterPro" id="IPR036097">
    <property type="entry name" value="HisK_dim/P_sf"/>
</dbReference>
<dbReference type="Gene3D" id="3.30.565.10">
    <property type="entry name" value="Histidine kinase-like ATPase, C-terminal domain"/>
    <property type="match status" value="1"/>
</dbReference>
<dbReference type="Gene3D" id="1.10.287.130">
    <property type="match status" value="1"/>
</dbReference>
<evidence type="ECO:0000256" key="1">
    <source>
        <dbReference type="ARBA" id="ARBA00000085"/>
    </source>
</evidence>
<comment type="caution">
    <text evidence="10">The sequence shown here is derived from an EMBL/GenBank/DDBJ whole genome shotgun (WGS) entry which is preliminary data.</text>
</comment>
<dbReference type="OrthoDB" id="9815750at2"/>
<dbReference type="Proteomes" id="UP000294746">
    <property type="component" value="Unassembled WGS sequence"/>
</dbReference>
<protein>
    <recommendedName>
        <fullName evidence="2">histidine kinase</fullName>
        <ecNumber evidence="2">2.7.13.3</ecNumber>
    </recommendedName>
</protein>
<keyword evidence="5" id="KW-0547">Nucleotide-binding</keyword>
<keyword evidence="8" id="KW-0902">Two-component regulatory system</keyword>
<dbReference type="PROSITE" id="PS50109">
    <property type="entry name" value="HIS_KIN"/>
    <property type="match status" value="1"/>
</dbReference>
<evidence type="ECO:0000259" key="9">
    <source>
        <dbReference type="PROSITE" id="PS50109"/>
    </source>
</evidence>
<reference evidence="10 11" key="1">
    <citation type="submission" date="2019-03" db="EMBL/GenBank/DDBJ databases">
        <title>Genomic Encyclopedia of Type Strains, Phase IV (KMG-IV): sequencing the most valuable type-strain genomes for metagenomic binning, comparative biology and taxonomic classification.</title>
        <authorList>
            <person name="Goeker M."/>
        </authorList>
    </citation>
    <scope>NUCLEOTIDE SEQUENCE [LARGE SCALE GENOMIC DNA]</scope>
    <source>
        <strain evidence="10 11">DSM 46831</strain>
    </source>
</reference>
<dbReference type="RefSeq" id="WP_131850030.1">
    <property type="nucleotide sequence ID" value="NZ_SLXV01000070.1"/>
</dbReference>
<keyword evidence="3" id="KW-0597">Phosphoprotein</keyword>
<evidence type="ECO:0000256" key="4">
    <source>
        <dbReference type="ARBA" id="ARBA00022679"/>
    </source>
</evidence>
<evidence type="ECO:0000256" key="5">
    <source>
        <dbReference type="ARBA" id="ARBA00022741"/>
    </source>
</evidence>